<dbReference type="Gene3D" id="2.40.50.1020">
    <property type="entry name" value="LytTr DNA-binding domain"/>
    <property type="match status" value="1"/>
</dbReference>
<dbReference type="Pfam" id="PF00072">
    <property type="entry name" value="Response_reg"/>
    <property type="match status" value="1"/>
</dbReference>
<dbReference type="SUPFAM" id="SSF52172">
    <property type="entry name" value="CheY-like"/>
    <property type="match status" value="1"/>
</dbReference>
<dbReference type="PROSITE" id="PS50110">
    <property type="entry name" value="RESPONSE_REGULATORY"/>
    <property type="match status" value="1"/>
</dbReference>
<dbReference type="AlphaFoldDB" id="A0A4Z0MGB4"/>
<feature type="domain" description="Response regulatory" evidence="2">
    <location>
        <begin position="12"/>
        <end position="124"/>
    </location>
</feature>
<evidence type="ECO:0000256" key="1">
    <source>
        <dbReference type="PROSITE-ProRule" id="PRU00169"/>
    </source>
</evidence>
<evidence type="ECO:0000313" key="4">
    <source>
        <dbReference type="EMBL" id="TGD78519.1"/>
    </source>
</evidence>
<reference evidence="4 5" key="1">
    <citation type="submission" date="2019-04" db="EMBL/GenBank/DDBJ databases">
        <authorList>
            <person name="Feng G."/>
            <person name="Zhang J."/>
            <person name="Zhu H."/>
        </authorList>
    </citation>
    <scope>NUCLEOTIDE SEQUENCE [LARGE SCALE GENOMIC DNA]</scope>
    <source>
        <strain evidence="4 5">JCM 19491</strain>
    </source>
</reference>
<dbReference type="SMART" id="SM00850">
    <property type="entry name" value="LytTR"/>
    <property type="match status" value="1"/>
</dbReference>
<dbReference type="OrthoDB" id="1646880at2"/>
<dbReference type="InterPro" id="IPR046947">
    <property type="entry name" value="LytR-like"/>
</dbReference>
<feature type="domain" description="HTH LytTR-type" evidence="3">
    <location>
        <begin position="148"/>
        <end position="247"/>
    </location>
</feature>
<keyword evidence="5" id="KW-1185">Reference proteome</keyword>
<dbReference type="PANTHER" id="PTHR37299">
    <property type="entry name" value="TRANSCRIPTIONAL REGULATOR-RELATED"/>
    <property type="match status" value="1"/>
</dbReference>
<accession>A0A4Z0MGB4</accession>
<dbReference type="Pfam" id="PF04397">
    <property type="entry name" value="LytTR"/>
    <property type="match status" value="1"/>
</dbReference>
<dbReference type="PROSITE" id="PS50930">
    <property type="entry name" value="HTH_LYTTR"/>
    <property type="match status" value="1"/>
</dbReference>
<dbReference type="GO" id="GO:0000156">
    <property type="term" value="F:phosphorelay response regulator activity"/>
    <property type="evidence" value="ECO:0007669"/>
    <property type="project" value="InterPro"/>
</dbReference>
<dbReference type="Gene3D" id="3.40.50.2300">
    <property type="match status" value="1"/>
</dbReference>
<dbReference type="GO" id="GO:0003677">
    <property type="term" value="F:DNA binding"/>
    <property type="evidence" value="ECO:0007669"/>
    <property type="project" value="InterPro"/>
</dbReference>
<gene>
    <name evidence="4" type="ORF">EU557_20685</name>
</gene>
<dbReference type="PANTHER" id="PTHR37299:SF1">
    <property type="entry name" value="STAGE 0 SPORULATION PROTEIN A HOMOLOG"/>
    <property type="match status" value="1"/>
</dbReference>
<comment type="caution">
    <text evidence="4">The sequence shown here is derived from an EMBL/GenBank/DDBJ whole genome shotgun (WGS) entry which is preliminary data.</text>
</comment>
<name>A0A4Z0MGB4_9BACT</name>
<keyword evidence="1" id="KW-0597">Phosphoprotein</keyword>
<organism evidence="4 5">
    <name type="scientific">Hymenobacter wooponensis</name>
    <dbReference type="NCBI Taxonomy" id="1525360"/>
    <lineage>
        <taxon>Bacteria</taxon>
        <taxon>Pseudomonadati</taxon>
        <taxon>Bacteroidota</taxon>
        <taxon>Cytophagia</taxon>
        <taxon>Cytophagales</taxon>
        <taxon>Hymenobacteraceae</taxon>
        <taxon>Hymenobacter</taxon>
    </lineage>
</organism>
<sequence length="248" mass="28001">MDRISMAAPVLTCAIIDDEEINRLTLEHYISLTDSLQLVVSLDDALQGLNYFRAGNRVDVLFLDVQMPQLSGLDMLRVLPDPPIVVLTTAHEDFAVDAFDLRVTDYLVKPFDYARFSRAVQRALQQHTAPVAVAAAPAALTAPPDNDLFVKVNNKMVRINFDDVIYIEALSDYVVIVTEKQKYIVYTTMKALDARLPFDHFVRVHRSYILNMRRIEAIEDGAAVVPGGHHVPIGKSYQEAFFRKLNRI</sequence>
<evidence type="ECO:0000259" key="3">
    <source>
        <dbReference type="PROSITE" id="PS50930"/>
    </source>
</evidence>
<dbReference type="InterPro" id="IPR011006">
    <property type="entry name" value="CheY-like_superfamily"/>
</dbReference>
<protein>
    <submittedName>
        <fullName evidence="4">Response regulator transcription factor</fullName>
    </submittedName>
</protein>
<dbReference type="Proteomes" id="UP000298284">
    <property type="component" value="Unassembled WGS sequence"/>
</dbReference>
<dbReference type="InterPro" id="IPR001789">
    <property type="entry name" value="Sig_transdc_resp-reg_receiver"/>
</dbReference>
<dbReference type="InterPro" id="IPR007492">
    <property type="entry name" value="LytTR_DNA-bd_dom"/>
</dbReference>
<dbReference type="EMBL" id="SRKZ01000006">
    <property type="protein sequence ID" value="TGD78519.1"/>
    <property type="molecule type" value="Genomic_DNA"/>
</dbReference>
<dbReference type="RefSeq" id="WP_135532376.1">
    <property type="nucleotide sequence ID" value="NZ_SRKZ01000006.1"/>
</dbReference>
<proteinExistence type="predicted"/>
<feature type="modified residue" description="4-aspartylphosphate" evidence="1">
    <location>
        <position position="64"/>
    </location>
</feature>
<dbReference type="SMART" id="SM00448">
    <property type="entry name" value="REC"/>
    <property type="match status" value="1"/>
</dbReference>
<evidence type="ECO:0000259" key="2">
    <source>
        <dbReference type="PROSITE" id="PS50110"/>
    </source>
</evidence>
<evidence type="ECO:0000313" key="5">
    <source>
        <dbReference type="Proteomes" id="UP000298284"/>
    </source>
</evidence>